<proteinExistence type="inferred from homology"/>
<organism evidence="6 7">
    <name type="scientific">Caenispirillum salinarum AK4</name>
    <dbReference type="NCBI Taxonomy" id="1238182"/>
    <lineage>
        <taxon>Bacteria</taxon>
        <taxon>Pseudomonadati</taxon>
        <taxon>Pseudomonadota</taxon>
        <taxon>Alphaproteobacteria</taxon>
        <taxon>Rhodospirillales</taxon>
        <taxon>Novispirillaceae</taxon>
        <taxon>Caenispirillum</taxon>
    </lineage>
</organism>
<dbReference type="InterPro" id="IPR015590">
    <property type="entry name" value="Aldehyde_DH_dom"/>
</dbReference>
<protein>
    <submittedName>
        <fullName evidence="6">Aldehyde dehydrogenase</fullName>
    </submittedName>
</protein>
<feature type="active site" evidence="3">
    <location>
        <position position="265"/>
    </location>
</feature>
<dbReference type="CDD" id="cd07108">
    <property type="entry name" value="ALDH_MGR_2402"/>
    <property type="match status" value="1"/>
</dbReference>
<sequence>MNMVSSIPQNTDPFALAKELSGFHLIDGEMVKAVSGKTFDVVNPATGAVIGQAADGDEADVDRAVQSAAAAQKAWKKMPARERGKLVAECGRRLTEHVEELARLIALETGKALRTESRVEANVLADAFVFYGGLASELKGESVPFNPNMLTVTQREPIGVVGAIIPWNVPLMLMALKIAPALVAGNTVVVKSAEEAPLTVLRVCQIMNEVLPKGCFNILSGFGPECGGPLVAHPKVGKVTFTGSVETGKIVSKAAAEKLIPVTLELGGKSPMIVFADADLDKAVAGAVAGVRFTRQGQSCTASSRIYVHESIHDEFVAKLKAKADAMKMGDPLDEETDIGTIVSPDQMERVKGYIQKGIDAGGTANLCSALPDDPALKKGLYVQPVIFTDISADAPPSREEIFGPVTCVFKFTDYEQVIEAANDSEFGLAATVWTKDLHTAMDATQRLEAGFVQVNQNLVVQPNLSYGGIKKSGIGREASLEAMLEHFTHKKTIIFNMG</sequence>
<dbReference type="InterPro" id="IPR016161">
    <property type="entry name" value="Ald_DH/histidinol_DH"/>
</dbReference>
<keyword evidence="2 4" id="KW-0560">Oxidoreductase</keyword>
<dbReference type="GO" id="GO:0016620">
    <property type="term" value="F:oxidoreductase activity, acting on the aldehyde or oxo group of donors, NAD or NADP as acceptor"/>
    <property type="evidence" value="ECO:0007669"/>
    <property type="project" value="InterPro"/>
</dbReference>
<evidence type="ECO:0000256" key="4">
    <source>
        <dbReference type="RuleBase" id="RU003345"/>
    </source>
</evidence>
<dbReference type="Gene3D" id="3.40.309.10">
    <property type="entry name" value="Aldehyde Dehydrogenase, Chain A, domain 2"/>
    <property type="match status" value="1"/>
</dbReference>
<dbReference type="SUPFAM" id="SSF53720">
    <property type="entry name" value="ALDH-like"/>
    <property type="match status" value="1"/>
</dbReference>
<dbReference type="InterPro" id="IPR016162">
    <property type="entry name" value="Ald_DH_N"/>
</dbReference>
<evidence type="ECO:0000256" key="1">
    <source>
        <dbReference type="ARBA" id="ARBA00009986"/>
    </source>
</evidence>
<dbReference type="PANTHER" id="PTHR11699">
    <property type="entry name" value="ALDEHYDE DEHYDROGENASE-RELATED"/>
    <property type="match status" value="1"/>
</dbReference>
<dbReference type="Pfam" id="PF00171">
    <property type="entry name" value="Aldedh"/>
    <property type="match status" value="1"/>
</dbReference>
<evidence type="ECO:0000256" key="2">
    <source>
        <dbReference type="ARBA" id="ARBA00023002"/>
    </source>
</evidence>
<evidence type="ECO:0000313" key="6">
    <source>
        <dbReference type="EMBL" id="EKV31609.1"/>
    </source>
</evidence>
<comment type="caution">
    <text evidence="6">The sequence shown here is derived from an EMBL/GenBank/DDBJ whole genome shotgun (WGS) entry which is preliminary data.</text>
</comment>
<reference evidence="6 7" key="1">
    <citation type="journal article" date="2013" name="Genome Announc.">
        <title>Draft Genome Sequence of an Alphaproteobacterium, Caenispirillum salinarum AK4(T), Isolated from a Solar Saltern.</title>
        <authorList>
            <person name="Khatri I."/>
            <person name="Singh A."/>
            <person name="Korpole S."/>
            <person name="Pinnaka A.K."/>
            <person name="Subramanian S."/>
        </authorList>
    </citation>
    <scope>NUCLEOTIDE SEQUENCE [LARGE SCALE GENOMIC DNA]</scope>
    <source>
        <strain evidence="6 7">AK4</strain>
    </source>
</reference>
<dbReference type="eggNOG" id="COG1012">
    <property type="taxonomic scope" value="Bacteria"/>
</dbReference>
<dbReference type="Proteomes" id="UP000009881">
    <property type="component" value="Unassembled WGS sequence"/>
</dbReference>
<dbReference type="RefSeq" id="WP_009540090.1">
    <property type="nucleotide sequence ID" value="NZ_ANHY01000006.1"/>
</dbReference>
<dbReference type="FunFam" id="3.40.605.10:FF:000007">
    <property type="entry name" value="NAD/NADP-dependent betaine aldehyde dehydrogenase"/>
    <property type="match status" value="1"/>
</dbReference>
<keyword evidence="7" id="KW-1185">Reference proteome</keyword>
<dbReference type="PATRIC" id="fig|1238182.3.peg.1644"/>
<dbReference type="PROSITE" id="PS00070">
    <property type="entry name" value="ALDEHYDE_DEHYDR_CYS"/>
    <property type="match status" value="1"/>
</dbReference>
<dbReference type="InterPro" id="IPR029510">
    <property type="entry name" value="Ald_DH_CS_GLU"/>
</dbReference>
<dbReference type="Gene3D" id="3.40.605.10">
    <property type="entry name" value="Aldehyde Dehydrogenase, Chain A, domain 1"/>
    <property type="match status" value="1"/>
</dbReference>
<dbReference type="FunFam" id="3.40.309.10:FF:000012">
    <property type="entry name" value="Betaine aldehyde dehydrogenase"/>
    <property type="match status" value="1"/>
</dbReference>
<gene>
    <name evidence="6" type="ORF">C882_3982</name>
</gene>
<dbReference type="AlphaFoldDB" id="K9H3J5"/>
<feature type="domain" description="Aldehyde dehydrogenase" evidence="5">
    <location>
        <begin position="34"/>
        <end position="494"/>
    </location>
</feature>
<evidence type="ECO:0000313" key="7">
    <source>
        <dbReference type="Proteomes" id="UP000009881"/>
    </source>
</evidence>
<dbReference type="STRING" id="1238182.C882_3982"/>
<dbReference type="InterPro" id="IPR016163">
    <property type="entry name" value="Ald_DH_C"/>
</dbReference>
<evidence type="ECO:0000259" key="5">
    <source>
        <dbReference type="Pfam" id="PF00171"/>
    </source>
</evidence>
<evidence type="ECO:0000256" key="3">
    <source>
        <dbReference type="PROSITE-ProRule" id="PRU10007"/>
    </source>
</evidence>
<dbReference type="InterPro" id="IPR016160">
    <property type="entry name" value="Ald_DH_CS_CYS"/>
</dbReference>
<name>K9H3J5_9PROT</name>
<comment type="similarity">
    <text evidence="1 4">Belongs to the aldehyde dehydrogenase family.</text>
</comment>
<dbReference type="PROSITE" id="PS00687">
    <property type="entry name" value="ALDEHYDE_DEHYDR_GLU"/>
    <property type="match status" value="1"/>
</dbReference>
<accession>K9H3J5</accession>
<dbReference type="EMBL" id="ANHY01000006">
    <property type="protein sequence ID" value="EKV31609.1"/>
    <property type="molecule type" value="Genomic_DNA"/>
</dbReference>